<evidence type="ECO:0000313" key="3">
    <source>
        <dbReference type="EMBL" id="KAK6511858.1"/>
    </source>
</evidence>
<keyword evidence="2" id="KW-1133">Transmembrane helix</keyword>
<feature type="coiled-coil region" evidence="1">
    <location>
        <begin position="135"/>
        <end position="169"/>
    </location>
</feature>
<feature type="transmembrane region" description="Helical" evidence="2">
    <location>
        <begin position="16"/>
        <end position="34"/>
    </location>
</feature>
<dbReference type="AlphaFoldDB" id="A0AAV9WQC7"/>
<keyword evidence="4" id="KW-1185">Reference proteome</keyword>
<evidence type="ECO:0000256" key="2">
    <source>
        <dbReference type="SAM" id="Phobius"/>
    </source>
</evidence>
<keyword evidence="2" id="KW-0812">Transmembrane</keyword>
<organism evidence="3 4">
    <name type="scientific">Arthrobotrys musiformis</name>
    <dbReference type="NCBI Taxonomy" id="47236"/>
    <lineage>
        <taxon>Eukaryota</taxon>
        <taxon>Fungi</taxon>
        <taxon>Dikarya</taxon>
        <taxon>Ascomycota</taxon>
        <taxon>Pezizomycotina</taxon>
        <taxon>Orbiliomycetes</taxon>
        <taxon>Orbiliales</taxon>
        <taxon>Orbiliaceae</taxon>
        <taxon>Arthrobotrys</taxon>
    </lineage>
</organism>
<accession>A0AAV9WQC7</accession>
<protein>
    <recommendedName>
        <fullName evidence="5">Sarcolemma associated protein a</fullName>
    </recommendedName>
</protein>
<name>A0AAV9WQC7_9PEZI</name>
<sequence>MAWSCSITNSFDSASLYPVVSYFFLVSQCSAFWFKALDIRSEAPRSGQVDFRIPEVILTSCCIFCGPTVRTCISCVRLIMAQANGRFTDTDPRTEGAAYQNELERLTRLIWNLEEPIESSNRCIRELKSRRHVLSDEEQENLKSEEMLLQKLETDLQKLGEQRDDLKSTPAGLRAQEMARLQQEIDRSIKPFSPEEIAERAKSFRQQAEKERSSSSISNFIWGGGVAIMMLVPAVAAVLWSTSTTTTTTIS</sequence>
<feature type="transmembrane region" description="Helical" evidence="2">
    <location>
        <begin position="220"/>
        <end position="241"/>
    </location>
</feature>
<dbReference type="Proteomes" id="UP001370758">
    <property type="component" value="Unassembled WGS sequence"/>
</dbReference>
<evidence type="ECO:0000256" key="1">
    <source>
        <dbReference type="SAM" id="Coils"/>
    </source>
</evidence>
<evidence type="ECO:0000313" key="4">
    <source>
        <dbReference type="Proteomes" id="UP001370758"/>
    </source>
</evidence>
<reference evidence="3 4" key="1">
    <citation type="submission" date="2023-08" db="EMBL/GenBank/DDBJ databases">
        <authorList>
            <person name="Palmer J.M."/>
        </authorList>
    </citation>
    <scope>NUCLEOTIDE SEQUENCE [LARGE SCALE GENOMIC DNA]</scope>
    <source>
        <strain evidence="3 4">TWF481</strain>
    </source>
</reference>
<proteinExistence type="predicted"/>
<keyword evidence="2" id="KW-0472">Membrane</keyword>
<evidence type="ECO:0008006" key="5">
    <source>
        <dbReference type="Google" id="ProtNLM"/>
    </source>
</evidence>
<comment type="caution">
    <text evidence="3">The sequence shown here is derived from an EMBL/GenBank/DDBJ whole genome shotgun (WGS) entry which is preliminary data.</text>
</comment>
<keyword evidence="1" id="KW-0175">Coiled coil</keyword>
<dbReference type="EMBL" id="JAVHJL010000001">
    <property type="protein sequence ID" value="KAK6511858.1"/>
    <property type="molecule type" value="Genomic_DNA"/>
</dbReference>
<gene>
    <name evidence="3" type="ORF">TWF481_000764</name>
</gene>